<evidence type="ECO:0000313" key="2">
    <source>
        <dbReference type="EMBL" id="EYF06129.1"/>
    </source>
</evidence>
<dbReference type="Proteomes" id="UP000019678">
    <property type="component" value="Unassembled WGS sequence"/>
</dbReference>
<keyword evidence="3" id="KW-1185">Reference proteome</keyword>
<dbReference type="OrthoDB" id="5517793at2"/>
<dbReference type="AlphaFoldDB" id="A0A017TA86"/>
<feature type="coiled-coil region" evidence="1">
    <location>
        <begin position="226"/>
        <end position="298"/>
    </location>
</feature>
<gene>
    <name evidence="2" type="ORF">CAP_2319</name>
</gene>
<accession>A0A017TA86</accession>
<dbReference type="EMBL" id="ASRX01000018">
    <property type="protein sequence ID" value="EYF06129.1"/>
    <property type="molecule type" value="Genomic_DNA"/>
</dbReference>
<sequence length="298" mass="33050">MTIKTLNAEMALLTLFPHVTYTLERLKAHPLGAPHVATFQELRDRGLQILTTELAVTDAQAGAQAQVDIADDRLDAFASLVSKAVLTLTSESREHLLYTHYFGSKTLSDFKRPVLGEQLVKMRGWLSSFETSPHPSLQALAPELTQLVAQADAATNAREAARQQNRIFRDVGLRRQWVNDLNAVRKEVHGALSKVMHQHTGLPPGFADSFFARERKRPKAGEVETMDALLALKASLQGELLEVEERMASLQEAEEAERQAADARAAEEAELVEIDKAVAALEKKRKALREKLEEEAQG</sequence>
<protein>
    <submittedName>
        <fullName evidence="2">Uncharacterized protein</fullName>
    </submittedName>
</protein>
<evidence type="ECO:0000256" key="1">
    <source>
        <dbReference type="SAM" id="Coils"/>
    </source>
</evidence>
<dbReference type="RefSeq" id="WP_156040768.1">
    <property type="nucleotide sequence ID" value="NZ_ASRX01000018.1"/>
</dbReference>
<reference evidence="2 3" key="1">
    <citation type="submission" date="2013-05" db="EMBL/GenBank/DDBJ databases">
        <title>Genome assembly of Chondromyces apiculatus DSM 436.</title>
        <authorList>
            <person name="Sharma G."/>
            <person name="Khatri I."/>
            <person name="Kaur C."/>
            <person name="Mayilraj S."/>
            <person name="Subramanian S."/>
        </authorList>
    </citation>
    <scope>NUCLEOTIDE SEQUENCE [LARGE SCALE GENOMIC DNA]</scope>
    <source>
        <strain evidence="2 3">DSM 436</strain>
    </source>
</reference>
<comment type="caution">
    <text evidence="2">The sequence shown here is derived from an EMBL/GenBank/DDBJ whole genome shotgun (WGS) entry which is preliminary data.</text>
</comment>
<evidence type="ECO:0000313" key="3">
    <source>
        <dbReference type="Proteomes" id="UP000019678"/>
    </source>
</evidence>
<keyword evidence="1" id="KW-0175">Coiled coil</keyword>
<name>A0A017TA86_9BACT</name>
<organism evidence="2 3">
    <name type="scientific">Chondromyces apiculatus DSM 436</name>
    <dbReference type="NCBI Taxonomy" id="1192034"/>
    <lineage>
        <taxon>Bacteria</taxon>
        <taxon>Pseudomonadati</taxon>
        <taxon>Myxococcota</taxon>
        <taxon>Polyangia</taxon>
        <taxon>Polyangiales</taxon>
        <taxon>Polyangiaceae</taxon>
        <taxon>Chondromyces</taxon>
    </lineage>
</organism>
<proteinExistence type="predicted"/>